<reference evidence="2 3" key="1">
    <citation type="submission" date="2020-08" db="EMBL/GenBank/DDBJ databases">
        <title>A Genomic Blueprint of the Chicken Gut Microbiome.</title>
        <authorList>
            <person name="Gilroy R."/>
            <person name="Ravi A."/>
            <person name="Getino M."/>
            <person name="Pursley I."/>
            <person name="Horton D.L."/>
            <person name="Alikhan N.-F."/>
            <person name="Baker D."/>
            <person name="Gharbi K."/>
            <person name="Hall N."/>
            <person name="Watson M."/>
            <person name="Adriaenssens E.M."/>
            <person name="Foster-Nyarko E."/>
            <person name="Jarju S."/>
            <person name="Secka A."/>
            <person name="Antonio M."/>
            <person name="Oren A."/>
            <person name="Chaudhuri R."/>
            <person name="La Ragione R.M."/>
            <person name="Hildebrand F."/>
            <person name="Pallen M.J."/>
        </authorList>
    </citation>
    <scope>NUCLEOTIDE SEQUENCE [LARGE SCALE GENOMIC DNA]</scope>
    <source>
        <strain evidence="2 3">N37</strain>
    </source>
</reference>
<keyword evidence="1" id="KW-0812">Transmembrane</keyword>
<protein>
    <submittedName>
        <fullName evidence="2">YhfC family intramembrane metalloprotease</fullName>
    </submittedName>
</protein>
<evidence type="ECO:0000313" key="2">
    <source>
        <dbReference type="EMBL" id="MBD8046001.1"/>
    </source>
</evidence>
<sequence>MVSSNSMLFMILTFLVSTILPISLVIFFYKKEKISLKVVLIAAIAFFISTQILEASIHKVVLVNNKTTAEFFENPWFYMLYAGFMSGIFEEVSRYLMFKFVLKNNRQWKDGLAYGLGHGSIEAMLLVGVTFFNNIIMAFQINSGNFQKLLQLENAPVDVLNEIYIRMVNLPSYIWGIASIERICTMIIQVGLSLIVLYAVRERKVIYLFLAILIHAIVDFLPALHQVGAIQSIAIVEEFLIILTALMLIFIMKSKKIFKNAGISN</sequence>
<proteinExistence type="predicted"/>
<accession>A0ABR8YPQ5</accession>
<dbReference type="GO" id="GO:0008237">
    <property type="term" value="F:metallopeptidase activity"/>
    <property type="evidence" value="ECO:0007669"/>
    <property type="project" value="UniProtKB-KW"/>
</dbReference>
<dbReference type="RefSeq" id="WP_191738974.1">
    <property type="nucleotide sequence ID" value="NZ_JACSQB010000023.1"/>
</dbReference>
<organism evidence="2 3">
    <name type="scientific">Clostridium faecium</name>
    <dbReference type="NCBI Taxonomy" id="2762223"/>
    <lineage>
        <taxon>Bacteria</taxon>
        <taxon>Bacillati</taxon>
        <taxon>Bacillota</taxon>
        <taxon>Clostridia</taxon>
        <taxon>Eubacteriales</taxon>
        <taxon>Clostridiaceae</taxon>
        <taxon>Clostridium</taxon>
    </lineage>
</organism>
<keyword evidence="3" id="KW-1185">Reference proteome</keyword>
<dbReference type="Pfam" id="PF10086">
    <property type="entry name" value="YhfC"/>
    <property type="match status" value="1"/>
</dbReference>
<evidence type="ECO:0000313" key="3">
    <source>
        <dbReference type="Proteomes" id="UP000627166"/>
    </source>
</evidence>
<feature type="transmembrane region" description="Helical" evidence="1">
    <location>
        <begin position="6"/>
        <end position="29"/>
    </location>
</feature>
<feature type="transmembrane region" description="Helical" evidence="1">
    <location>
        <begin position="77"/>
        <end position="102"/>
    </location>
</feature>
<dbReference type="Proteomes" id="UP000627166">
    <property type="component" value="Unassembled WGS sequence"/>
</dbReference>
<feature type="transmembrane region" description="Helical" evidence="1">
    <location>
        <begin position="36"/>
        <end position="57"/>
    </location>
</feature>
<keyword evidence="1" id="KW-1133">Transmembrane helix</keyword>
<keyword evidence="1" id="KW-0472">Membrane</keyword>
<feature type="transmembrane region" description="Helical" evidence="1">
    <location>
        <begin position="205"/>
        <end position="224"/>
    </location>
</feature>
<keyword evidence="2" id="KW-0645">Protease</keyword>
<dbReference type="PIRSF" id="PIRSF033101">
    <property type="entry name" value="UCP033101"/>
    <property type="match status" value="1"/>
</dbReference>
<comment type="caution">
    <text evidence="2">The sequence shown here is derived from an EMBL/GenBank/DDBJ whole genome shotgun (WGS) entry which is preliminary data.</text>
</comment>
<keyword evidence="2" id="KW-0378">Hydrolase</keyword>
<keyword evidence="2" id="KW-0482">Metalloprotease</keyword>
<evidence type="ECO:0000256" key="1">
    <source>
        <dbReference type="SAM" id="Phobius"/>
    </source>
</evidence>
<name>A0ABR8YPQ5_9CLOT</name>
<dbReference type="InterPro" id="IPR011397">
    <property type="entry name" value="YhfC"/>
</dbReference>
<feature type="transmembrane region" description="Helical" evidence="1">
    <location>
        <begin position="230"/>
        <end position="251"/>
    </location>
</feature>
<gene>
    <name evidence="2" type="ORF">H9637_02910</name>
</gene>
<feature type="transmembrane region" description="Helical" evidence="1">
    <location>
        <begin position="123"/>
        <end position="141"/>
    </location>
</feature>
<feature type="transmembrane region" description="Helical" evidence="1">
    <location>
        <begin position="173"/>
        <end position="198"/>
    </location>
</feature>
<dbReference type="EMBL" id="JACSQB010000023">
    <property type="protein sequence ID" value="MBD8046001.1"/>
    <property type="molecule type" value="Genomic_DNA"/>
</dbReference>